<evidence type="ECO:0000313" key="4">
    <source>
        <dbReference type="Proteomes" id="UP000318538"/>
    </source>
</evidence>
<keyword evidence="4" id="KW-1185">Reference proteome</keyword>
<proteinExistence type="predicted"/>
<name>A0A517NLR6_9BACT</name>
<sequence precursor="true">MSNSKRRFTGLLIAAMAAAGMQHSAPLMAQVTSAINADTVLSDPDAVGSQIAVTEVADPHQVTSLVMDSEVAPVGFDSCLLPNRASACDQAGDGCSCLAGCDEIGGCDACGCASATAKPAATKAGCADSHKGVFYANDFSYLKDPCNQSECFGDCLKLMPVAGGKLGTLDVGGQLRLRYHHEAGMGRQAGRSGFQDTKNDFLLSRLRVYNNWKINNDVRVYAEGIFADATANSAYIPRPIDRNSADILNLFVDLQLTDNASVRIGRQELLFGSQRVVSPLDWANTRRTFEGVRGTIQVGDWTIDPFFTNLVPVTAFDFDEADYDQSFYGVYASGKGFGGHNTDLYYLGYDNDIQGAPVTTNFELHTFGGRVNGKLANGPLMFDVEGAYQTGKQQGLGLDHRAGFFTAGLGYQFKDVAWKPTLWTYYDYASGNDAGGSFNRYNQLFPLAHKYLGFIDAAARSNISSPNALLTMSPSKKMKLLAWYYYLGADEKGDVIPGVAVPSNQNLVDDDFGNELDLVASYTIGPRSDILFGYSHLWRGDKIIGTNDADFFYSQYTLNF</sequence>
<dbReference type="InterPro" id="IPR053728">
    <property type="entry name" value="Alginate_Permeability_Chnl"/>
</dbReference>
<accession>A0A517NLR6</accession>
<evidence type="ECO:0000256" key="1">
    <source>
        <dbReference type="SAM" id="SignalP"/>
    </source>
</evidence>
<dbReference type="OrthoDB" id="311329at2"/>
<feature type="chain" id="PRO_5021986585" description="Alginate export domain-containing protein" evidence="1">
    <location>
        <begin position="30"/>
        <end position="560"/>
    </location>
</feature>
<dbReference type="RefSeq" id="WP_145176834.1">
    <property type="nucleotide sequence ID" value="NZ_CP036525.1"/>
</dbReference>
<gene>
    <name evidence="3" type="ORF">K227x_64590</name>
</gene>
<dbReference type="EMBL" id="CP036525">
    <property type="protein sequence ID" value="QDT08029.1"/>
    <property type="molecule type" value="Genomic_DNA"/>
</dbReference>
<evidence type="ECO:0000313" key="3">
    <source>
        <dbReference type="EMBL" id="QDT08029.1"/>
    </source>
</evidence>
<dbReference type="InterPro" id="IPR025388">
    <property type="entry name" value="Alginate_export_dom"/>
</dbReference>
<dbReference type="Gene3D" id="2.40.160.100">
    <property type="match status" value="1"/>
</dbReference>
<dbReference type="KEGG" id="rlc:K227x_64590"/>
<protein>
    <recommendedName>
        <fullName evidence="2">Alginate export domain-containing protein</fullName>
    </recommendedName>
</protein>
<organism evidence="3 4">
    <name type="scientific">Rubripirellula lacrimiformis</name>
    <dbReference type="NCBI Taxonomy" id="1930273"/>
    <lineage>
        <taxon>Bacteria</taxon>
        <taxon>Pseudomonadati</taxon>
        <taxon>Planctomycetota</taxon>
        <taxon>Planctomycetia</taxon>
        <taxon>Pirellulales</taxon>
        <taxon>Pirellulaceae</taxon>
        <taxon>Rubripirellula</taxon>
    </lineage>
</organism>
<dbReference type="Pfam" id="PF13372">
    <property type="entry name" value="Alginate_exp"/>
    <property type="match status" value="1"/>
</dbReference>
<dbReference type="SUPFAM" id="SSF56935">
    <property type="entry name" value="Porins"/>
    <property type="match status" value="1"/>
</dbReference>
<feature type="domain" description="Alginate export" evidence="2">
    <location>
        <begin position="169"/>
        <end position="549"/>
    </location>
</feature>
<reference evidence="3 4" key="1">
    <citation type="submission" date="2019-02" db="EMBL/GenBank/DDBJ databases">
        <title>Deep-cultivation of Planctomycetes and their phenomic and genomic characterization uncovers novel biology.</title>
        <authorList>
            <person name="Wiegand S."/>
            <person name="Jogler M."/>
            <person name="Boedeker C."/>
            <person name="Pinto D."/>
            <person name="Vollmers J."/>
            <person name="Rivas-Marin E."/>
            <person name="Kohn T."/>
            <person name="Peeters S.H."/>
            <person name="Heuer A."/>
            <person name="Rast P."/>
            <person name="Oberbeckmann S."/>
            <person name="Bunk B."/>
            <person name="Jeske O."/>
            <person name="Meyerdierks A."/>
            <person name="Storesund J.E."/>
            <person name="Kallscheuer N."/>
            <person name="Luecker S."/>
            <person name="Lage O.M."/>
            <person name="Pohl T."/>
            <person name="Merkel B.J."/>
            <person name="Hornburger P."/>
            <person name="Mueller R.-W."/>
            <person name="Bruemmer F."/>
            <person name="Labrenz M."/>
            <person name="Spormann A.M."/>
            <person name="Op den Camp H."/>
            <person name="Overmann J."/>
            <person name="Amann R."/>
            <person name="Jetten M.S.M."/>
            <person name="Mascher T."/>
            <person name="Medema M.H."/>
            <person name="Devos D.P."/>
            <person name="Kaster A.-K."/>
            <person name="Ovreas L."/>
            <person name="Rohde M."/>
            <person name="Galperin M.Y."/>
            <person name="Jogler C."/>
        </authorList>
    </citation>
    <scope>NUCLEOTIDE SEQUENCE [LARGE SCALE GENOMIC DNA]</scope>
    <source>
        <strain evidence="3 4">K22_7</strain>
    </source>
</reference>
<evidence type="ECO:0000259" key="2">
    <source>
        <dbReference type="Pfam" id="PF13372"/>
    </source>
</evidence>
<dbReference type="Proteomes" id="UP000318538">
    <property type="component" value="Chromosome"/>
</dbReference>
<feature type="signal peptide" evidence="1">
    <location>
        <begin position="1"/>
        <end position="29"/>
    </location>
</feature>
<dbReference type="AlphaFoldDB" id="A0A517NLR6"/>
<keyword evidence="1" id="KW-0732">Signal</keyword>